<keyword evidence="11" id="KW-0449">Lipoprotein</keyword>
<dbReference type="InterPro" id="IPR004563">
    <property type="entry name" value="Apolipo_AcylTrfase"/>
</dbReference>
<evidence type="ECO:0000256" key="6">
    <source>
        <dbReference type="ARBA" id="ARBA00023136"/>
    </source>
</evidence>
<dbReference type="AlphaFoldDB" id="A0A1I1NYJ7"/>
<protein>
    <recommendedName>
        <fullName evidence="8">Apolipoprotein N-acyltransferase</fullName>
        <shortName evidence="8">ALP N-acyltransferase</shortName>
        <ecNumber evidence="8">2.3.1.269</ecNumber>
    </recommendedName>
</protein>
<dbReference type="RefSeq" id="WP_245750423.1">
    <property type="nucleotide sequence ID" value="NZ_FOLB01000023.1"/>
</dbReference>
<evidence type="ECO:0000256" key="3">
    <source>
        <dbReference type="ARBA" id="ARBA00022679"/>
    </source>
</evidence>
<feature type="transmembrane region" description="Helical" evidence="8">
    <location>
        <begin position="52"/>
        <end position="71"/>
    </location>
</feature>
<dbReference type="UniPathway" id="UPA00666"/>
<evidence type="ECO:0000313" key="12">
    <source>
        <dbReference type="Proteomes" id="UP000198832"/>
    </source>
</evidence>
<dbReference type="GO" id="GO:0016410">
    <property type="term" value="F:N-acyltransferase activity"/>
    <property type="evidence" value="ECO:0007669"/>
    <property type="project" value="UniProtKB-UniRule"/>
</dbReference>
<name>A0A1I1NYJ7_9ACTN</name>
<keyword evidence="3 8" id="KW-0808">Transferase</keyword>
<keyword evidence="2 8" id="KW-1003">Cell membrane</keyword>
<evidence type="ECO:0000256" key="1">
    <source>
        <dbReference type="ARBA" id="ARBA00004651"/>
    </source>
</evidence>
<evidence type="ECO:0000256" key="8">
    <source>
        <dbReference type="HAMAP-Rule" id="MF_01148"/>
    </source>
</evidence>
<keyword evidence="7 8" id="KW-0012">Acyltransferase</keyword>
<gene>
    <name evidence="8" type="primary">lnt</name>
    <name evidence="11" type="ORF">SAMN04487968_12315</name>
</gene>
<evidence type="ECO:0000256" key="7">
    <source>
        <dbReference type="ARBA" id="ARBA00023315"/>
    </source>
</evidence>
<dbReference type="NCBIfam" id="TIGR00546">
    <property type="entry name" value="lnt"/>
    <property type="match status" value="1"/>
</dbReference>
<keyword evidence="4 8" id="KW-0812">Transmembrane</keyword>
<evidence type="ECO:0000256" key="4">
    <source>
        <dbReference type="ARBA" id="ARBA00022692"/>
    </source>
</evidence>
<dbReference type="Pfam" id="PF20154">
    <property type="entry name" value="LNT_N"/>
    <property type="match status" value="1"/>
</dbReference>
<dbReference type="Proteomes" id="UP000198832">
    <property type="component" value="Unassembled WGS sequence"/>
</dbReference>
<evidence type="ECO:0000256" key="9">
    <source>
        <dbReference type="SAM" id="MobiDB-lite"/>
    </source>
</evidence>
<comment type="function">
    <text evidence="8">Catalyzes the phospholipid dependent N-acylation of the N-terminal cysteine of apolipoprotein, the last step in lipoprotein maturation.</text>
</comment>
<evidence type="ECO:0000256" key="2">
    <source>
        <dbReference type="ARBA" id="ARBA00022475"/>
    </source>
</evidence>
<dbReference type="PANTHER" id="PTHR38686">
    <property type="entry name" value="APOLIPOPROTEIN N-ACYLTRANSFERASE"/>
    <property type="match status" value="1"/>
</dbReference>
<accession>A0A1I1NYJ7</accession>
<dbReference type="EC" id="2.3.1.269" evidence="8"/>
<dbReference type="SUPFAM" id="SSF56317">
    <property type="entry name" value="Carbon-nitrogen hydrolase"/>
    <property type="match status" value="1"/>
</dbReference>
<dbReference type="PANTHER" id="PTHR38686:SF1">
    <property type="entry name" value="APOLIPOPROTEIN N-ACYLTRANSFERASE"/>
    <property type="match status" value="1"/>
</dbReference>
<evidence type="ECO:0000256" key="5">
    <source>
        <dbReference type="ARBA" id="ARBA00022989"/>
    </source>
</evidence>
<dbReference type="STRING" id="574651.SAMN04487968_12315"/>
<evidence type="ECO:0000259" key="10">
    <source>
        <dbReference type="PROSITE" id="PS50263"/>
    </source>
</evidence>
<dbReference type="Gene3D" id="3.60.110.10">
    <property type="entry name" value="Carbon-nitrogen hydrolase"/>
    <property type="match status" value="1"/>
</dbReference>
<feature type="transmembrane region" description="Helical" evidence="8">
    <location>
        <begin position="149"/>
        <end position="173"/>
    </location>
</feature>
<comment type="caution">
    <text evidence="8">Lacks conserved residue(s) required for the propagation of feature annotation.</text>
</comment>
<dbReference type="PROSITE" id="PS50263">
    <property type="entry name" value="CN_HYDROLASE"/>
    <property type="match status" value="1"/>
</dbReference>
<dbReference type="InterPro" id="IPR045378">
    <property type="entry name" value="LNT_N"/>
</dbReference>
<evidence type="ECO:0000313" key="11">
    <source>
        <dbReference type="EMBL" id="SFD02761.1"/>
    </source>
</evidence>
<dbReference type="EMBL" id="FOLB01000023">
    <property type="protein sequence ID" value="SFD02761.1"/>
    <property type="molecule type" value="Genomic_DNA"/>
</dbReference>
<keyword evidence="12" id="KW-1185">Reference proteome</keyword>
<comment type="similarity">
    <text evidence="8">Belongs to the CN hydrolase family. Apolipoprotein N-acyltransferase subfamily.</text>
</comment>
<dbReference type="InterPro" id="IPR003010">
    <property type="entry name" value="C-N_Hydrolase"/>
</dbReference>
<dbReference type="CDD" id="cd07571">
    <property type="entry name" value="ALP_N-acyl_transferase"/>
    <property type="match status" value="1"/>
</dbReference>
<keyword evidence="6 8" id="KW-0472">Membrane</keyword>
<organism evidence="11 12">
    <name type="scientific">Nocardioides terrae</name>
    <dbReference type="NCBI Taxonomy" id="574651"/>
    <lineage>
        <taxon>Bacteria</taxon>
        <taxon>Bacillati</taxon>
        <taxon>Actinomycetota</taxon>
        <taxon>Actinomycetes</taxon>
        <taxon>Propionibacteriales</taxon>
        <taxon>Nocardioidaceae</taxon>
        <taxon>Nocardioides</taxon>
    </lineage>
</organism>
<dbReference type="Pfam" id="PF00795">
    <property type="entry name" value="CN_hydrolase"/>
    <property type="match status" value="1"/>
</dbReference>
<keyword evidence="5 8" id="KW-1133">Transmembrane helix</keyword>
<dbReference type="InterPro" id="IPR036526">
    <property type="entry name" value="C-N_Hydrolase_sf"/>
</dbReference>
<comment type="subcellular location">
    <subcellularLocation>
        <location evidence="1 8">Cell membrane</location>
        <topology evidence="1 8">Multi-pass membrane protein</topology>
    </subcellularLocation>
</comment>
<dbReference type="GO" id="GO:0042158">
    <property type="term" value="P:lipoprotein biosynthetic process"/>
    <property type="evidence" value="ECO:0007669"/>
    <property type="project" value="UniProtKB-UniRule"/>
</dbReference>
<reference evidence="11 12" key="1">
    <citation type="submission" date="2016-10" db="EMBL/GenBank/DDBJ databases">
        <authorList>
            <person name="de Groot N.N."/>
        </authorList>
    </citation>
    <scope>NUCLEOTIDE SEQUENCE [LARGE SCALE GENOMIC DNA]</scope>
    <source>
        <strain evidence="11 12">CGMCC 1.7056</strain>
    </source>
</reference>
<proteinExistence type="inferred from homology"/>
<sequence>MPRVVVLLVRLGLAVGSGLLLTAAFEPVALPWVLPFAVAGYFLSVRGARPRVGFLVGLAFGVAFYFTHIVWMKDSVGPDAWAGLAGVEALFYGVLGALLPALTRLPLWPLWASAAWTAMEFTRSTWPCSGMPWGRLAYAVADTPVAPSLAYVGATGVTFGLALLGALLTWLLVAPRGRHLLGVAGIAVVLGGIAAAAVRPWQADETGHLRVAAVQGDVPGPGNDILYDHHQVTRNHADATLDLAAQVRAGTQERPDLVVWPENSTATDPFRDGADNAAITGAVQAVGVPVLVGAMVDGDETHVLNQGIVWDPVTGAGERYTKRHPVPFGEYIPFRGLIDGWNFGRLAIIGRDMVAGTGKEPLTVAGARIADAICFDVAYDDVLDQQVSRGAQLVTVQTSNATFIFTHQVEQQFAITRLRAIETGRYVVVASTNGLTGVIAPDGSVVAKAEPRTRSVLDEQVGLVNALTPAVRIGPWLGRGAAAVTLVGLVLAALGGRRRRRVVATPRHDAPDAPDQEMSLT</sequence>
<comment type="pathway">
    <text evidence="8">Protein modification; lipoprotein biosynthesis (N-acyl transfer).</text>
</comment>
<dbReference type="HAMAP" id="MF_01148">
    <property type="entry name" value="Lnt"/>
    <property type="match status" value="1"/>
</dbReference>
<feature type="region of interest" description="Disordered" evidence="9">
    <location>
        <begin position="501"/>
        <end position="521"/>
    </location>
</feature>
<feature type="domain" description="CN hydrolase" evidence="10">
    <location>
        <begin position="209"/>
        <end position="463"/>
    </location>
</feature>
<dbReference type="GO" id="GO:0005886">
    <property type="term" value="C:plasma membrane"/>
    <property type="evidence" value="ECO:0007669"/>
    <property type="project" value="UniProtKB-SubCell"/>
</dbReference>
<comment type="catalytic activity">
    <reaction evidence="8">
        <text>N-terminal S-1,2-diacyl-sn-glyceryl-L-cysteinyl-[lipoprotein] + a glycerophospholipid = N-acyl-S-1,2-diacyl-sn-glyceryl-L-cysteinyl-[lipoprotein] + a 2-acyl-sn-glycero-3-phospholipid + H(+)</text>
        <dbReference type="Rhea" id="RHEA:48228"/>
        <dbReference type="Rhea" id="RHEA-COMP:14681"/>
        <dbReference type="Rhea" id="RHEA-COMP:14684"/>
        <dbReference type="ChEBI" id="CHEBI:15378"/>
        <dbReference type="ChEBI" id="CHEBI:136912"/>
        <dbReference type="ChEBI" id="CHEBI:140656"/>
        <dbReference type="ChEBI" id="CHEBI:140657"/>
        <dbReference type="ChEBI" id="CHEBI:140660"/>
        <dbReference type="EC" id="2.3.1.269"/>
    </reaction>
</comment>
<feature type="transmembrane region" description="Helical" evidence="8">
    <location>
        <begin position="476"/>
        <end position="494"/>
    </location>
</feature>
<feature type="transmembrane region" description="Helical" evidence="8">
    <location>
        <begin position="180"/>
        <end position="201"/>
    </location>
</feature>